<protein>
    <submittedName>
        <fullName evidence="6">EMIL1-like protein</fullName>
    </submittedName>
</protein>
<comment type="subcellular location">
    <subcellularLocation>
        <location evidence="1">Secreted</location>
    </subcellularLocation>
</comment>
<feature type="chain" id="PRO_5047430429" evidence="4">
    <location>
        <begin position="27"/>
        <end position="227"/>
    </location>
</feature>
<dbReference type="Pfam" id="PF00386">
    <property type="entry name" value="C1q"/>
    <property type="match status" value="1"/>
</dbReference>
<sequence>MINMKQDMKQFVMLFISLSCIVSVHGMNIRQKRDLNYSYSSDHYTEPSRGINSLGFIKPSISGEQKVVQKLSTNGHTITKRAFRKRRRLPAIAFQAVLKKKSLELQTNEPIKFDRVFTNVGEGFDEKTGIFTAPRGGLYVFSATILAGNGYYTEGTIVAKDESIVTAVSDRRTLKESEIDIADQSTVTCNLKIQKGDTVKFMIKWPMGQHEIIGHGKTSFGGYLLRV</sequence>
<evidence type="ECO:0000313" key="7">
    <source>
        <dbReference type="Proteomes" id="UP001164746"/>
    </source>
</evidence>
<gene>
    <name evidence="6" type="ORF">MAR_027775</name>
</gene>
<dbReference type="Proteomes" id="UP001164746">
    <property type="component" value="Chromosome 8"/>
</dbReference>
<evidence type="ECO:0000256" key="1">
    <source>
        <dbReference type="ARBA" id="ARBA00004613"/>
    </source>
</evidence>
<feature type="domain" description="C1q" evidence="5">
    <location>
        <begin position="87"/>
        <end position="227"/>
    </location>
</feature>
<feature type="signal peptide" evidence="4">
    <location>
        <begin position="1"/>
        <end position="26"/>
    </location>
</feature>
<organism evidence="6 7">
    <name type="scientific">Mya arenaria</name>
    <name type="common">Soft-shell clam</name>
    <dbReference type="NCBI Taxonomy" id="6604"/>
    <lineage>
        <taxon>Eukaryota</taxon>
        <taxon>Metazoa</taxon>
        <taxon>Spiralia</taxon>
        <taxon>Lophotrochozoa</taxon>
        <taxon>Mollusca</taxon>
        <taxon>Bivalvia</taxon>
        <taxon>Autobranchia</taxon>
        <taxon>Heteroconchia</taxon>
        <taxon>Euheterodonta</taxon>
        <taxon>Imparidentia</taxon>
        <taxon>Neoheterodontei</taxon>
        <taxon>Myida</taxon>
        <taxon>Myoidea</taxon>
        <taxon>Myidae</taxon>
        <taxon>Mya</taxon>
    </lineage>
</organism>
<evidence type="ECO:0000256" key="2">
    <source>
        <dbReference type="ARBA" id="ARBA00022525"/>
    </source>
</evidence>
<name>A0ABY7EUH0_MYAAR</name>
<dbReference type="Gene3D" id="2.60.120.40">
    <property type="match status" value="1"/>
</dbReference>
<proteinExistence type="predicted"/>
<dbReference type="InterPro" id="IPR001073">
    <property type="entry name" value="C1q_dom"/>
</dbReference>
<dbReference type="SMART" id="SM00110">
    <property type="entry name" value="C1Q"/>
    <property type="match status" value="1"/>
</dbReference>
<dbReference type="InterPro" id="IPR050822">
    <property type="entry name" value="Cerebellin_Synaptic_Org"/>
</dbReference>
<dbReference type="PROSITE" id="PS51257">
    <property type="entry name" value="PROKAR_LIPOPROTEIN"/>
    <property type="match status" value="1"/>
</dbReference>
<evidence type="ECO:0000313" key="6">
    <source>
        <dbReference type="EMBL" id="WAR13595.1"/>
    </source>
</evidence>
<dbReference type="PRINTS" id="PR00007">
    <property type="entry name" value="COMPLEMNTC1Q"/>
</dbReference>
<evidence type="ECO:0000259" key="5">
    <source>
        <dbReference type="PROSITE" id="PS50871"/>
    </source>
</evidence>
<accession>A0ABY7EUH0</accession>
<dbReference type="PANTHER" id="PTHR22923:SF116">
    <property type="entry name" value="C1Q DOMAIN-CONTAINING PROTEIN"/>
    <property type="match status" value="1"/>
</dbReference>
<keyword evidence="7" id="KW-1185">Reference proteome</keyword>
<dbReference type="PANTHER" id="PTHR22923">
    <property type="entry name" value="CEREBELLIN-RELATED"/>
    <property type="match status" value="1"/>
</dbReference>
<evidence type="ECO:0000256" key="4">
    <source>
        <dbReference type="SAM" id="SignalP"/>
    </source>
</evidence>
<dbReference type="InterPro" id="IPR008983">
    <property type="entry name" value="Tumour_necrosis_fac-like_dom"/>
</dbReference>
<dbReference type="EMBL" id="CP111019">
    <property type="protein sequence ID" value="WAR13595.1"/>
    <property type="molecule type" value="Genomic_DNA"/>
</dbReference>
<keyword evidence="2" id="KW-0964">Secreted</keyword>
<dbReference type="SUPFAM" id="SSF49842">
    <property type="entry name" value="TNF-like"/>
    <property type="match status" value="1"/>
</dbReference>
<reference evidence="6" key="1">
    <citation type="submission" date="2022-11" db="EMBL/GenBank/DDBJ databases">
        <title>Centuries of genome instability and evolution in soft-shell clam transmissible cancer (bioRxiv).</title>
        <authorList>
            <person name="Hart S.F.M."/>
            <person name="Yonemitsu M.A."/>
            <person name="Giersch R.M."/>
            <person name="Beal B.F."/>
            <person name="Arriagada G."/>
            <person name="Davis B.W."/>
            <person name="Ostrander E.A."/>
            <person name="Goff S.P."/>
            <person name="Metzger M.J."/>
        </authorList>
    </citation>
    <scope>NUCLEOTIDE SEQUENCE</scope>
    <source>
        <strain evidence="6">MELC-2E11</strain>
        <tissue evidence="6">Siphon/mantle</tissue>
    </source>
</reference>
<keyword evidence="3 4" id="KW-0732">Signal</keyword>
<dbReference type="PROSITE" id="PS50871">
    <property type="entry name" value="C1Q"/>
    <property type="match status" value="1"/>
</dbReference>
<evidence type="ECO:0000256" key="3">
    <source>
        <dbReference type="ARBA" id="ARBA00022729"/>
    </source>
</evidence>